<keyword evidence="4" id="KW-1133">Transmembrane helix</keyword>
<dbReference type="HOGENOM" id="CLU_000445_107_19_12"/>
<comment type="similarity">
    <text evidence="2">Belongs to the methyl-accepting chemotaxis (MCP) protein family.</text>
</comment>
<proteinExistence type="inferred from homology"/>
<dbReference type="AlphaFoldDB" id="F2NSH5"/>
<feature type="domain" description="HAMP" evidence="6">
    <location>
        <begin position="310"/>
        <end position="362"/>
    </location>
</feature>
<dbReference type="PROSITE" id="PS50885">
    <property type="entry name" value="HAMP"/>
    <property type="match status" value="1"/>
</dbReference>
<keyword evidence="4" id="KW-0472">Membrane</keyword>
<dbReference type="Pfam" id="PF00015">
    <property type="entry name" value="MCPsignal"/>
    <property type="match status" value="1"/>
</dbReference>
<dbReference type="InterPro" id="IPR004089">
    <property type="entry name" value="MCPsignal_dom"/>
</dbReference>
<sequence>MSLMKKTFLFSSVFFIFICFISIFTYGIAKRKIGRKNLSQGIRTELTTDQLMLESSVNKDITLALQMARSPVISNYFRNATDKKLQKPAFDEMAAYGKAFSSGINFWINDTDHFFYFGDKYSYTLDPNKPESYWYNMTLYKTESYNFNINYNPDVNETCLWVNAPVFSADKKPVGVVGTGIILDSFLDSVYKTVSGGGNGQLFFFNSLGEITGAADKSLVSKKALVKDQLGGLYEKIEGALEDYKDGQVYTFSLGDAEYGLCYVKILDWYLVRRIDIASGMATESSLLVMLAMFIIGMLIVSCLYTLFISLILKPLLKLRESMNKIADGDFTEKFSYKKNDEIGSLAGSLSHITATVNSLINGITEKADYVHDTNNLQQKNFDSGKEKSAAIVHELEGMKNSVSEQQGMIQSASDKIEKTTERLKGFGSIIKTQISDIEESGEQIKQLLDSVESVDKIRKFTVENMGLLSSASEKGNTHIKQVSETIQQISNDTKKLLETNKIISSISDQTNLLAMNAAIEAAHAGKAGDGFAVVAQEIKKLSEKTHAQSENVAKVIGGIIDSVQRVVEVSEVTSQIFSDIVKQVSAVDSDFKEMSGIIENENSLNISVAEKLKALSSGSASVSSGFSDMEKDTLNIASAMEKVTRRTIELVASVDASSESALAINTQLKEVSNLANKSVEQIQTLADSLEIYKIEK</sequence>
<organism evidence="7 8">
    <name type="scientific">Treponema succinifaciens (strain ATCC 33096 / DSM 2489 / 6091)</name>
    <dbReference type="NCBI Taxonomy" id="869209"/>
    <lineage>
        <taxon>Bacteria</taxon>
        <taxon>Pseudomonadati</taxon>
        <taxon>Spirochaetota</taxon>
        <taxon>Spirochaetia</taxon>
        <taxon>Spirochaetales</taxon>
        <taxon>Treponemataceae</taxon>
        <taxon>Treponema</taxon>
    </lineage>
</organism>
<dbReference type="GeneID" id="302998999"/>
<keyword evidence="4" id="KW-0812">Transmembrane</keyword>
<evidence type="ECO:0000259" key="6">
    <source>
        <dbReference type="PROSITE" id="PS50885"/>
    </source>
</evidence>
<feature type="domain" description="Methyl-accepting transducer" evidence="5">
    <location>
        <begin position="409"/>
        <end position="631"/>
    </location>
</feature>
<dbReference type="PANTHER" id="PTHR32089:SF112">
    <property type="entry name" value="LYSOZYME-LIKE PROTEIN-RELATED"/>
    <property type="match status" value="1"/>
</dbReference>
<dbReference type="PROSITE" id="PS50111">
    <property type="entry name" value="CHEMOTAXIS_TRANSDUC_2"/>
    <property type="match status" value="1"/>
</dbReference>
<evidence type="ECO:0000256" key="4">
    <source>
        <dbReference type="SAM" id="Phobius"/>
    </source>
</evidence>
<dbReference type="SMART" id="SM00304">
    <property type="entry name" value="HAMP"/>
    <property type="match status" value="1"/>
</dbReference>
<accession>F2NSH5</accession>
<protein>
    <submittedName>
        <fullName evidence="7">Methyl-accepting chemotaxis sensory transducer</fullName>
    </submittedName>
</protein>
<evidence type="ECO:0000256" key="2">
    <source>
        <dbReference type="ARBA" id="ARBA00029447"/>
    </source>
</evidence>
<keyword evidence="8" id="KW-1185">Reference proteome</keyword>
<reference evidence="8" key="2">
    <citation type="submission" date="2011-04" db="EMBL/GenBank/DDBJ databases">
        <title>The complete genome of chromosome of Treponema succinifaciens DSM 2489.</title>
        <authorList>
            <person name="Lucas S."/>
            <person name="Copeland A."/>
            <person name="Lapidus A."/>
            <person name="Bruce D."/>
            <person name="Goodwin L."/>
            <person name="Pitluck S."/>
            <person name="Peters L."/>
            <person name="Kyrpides N."/>
            <person name="Mavromatis K."/>
            <person name="Ivanova N."/>
            <person name="Ovchinnikova G."/>
            <person name="Teshima H."/>
            <person name="Detter J.C."/>
            <person name="Tapia R."/>
            <person name="Han C."/>
            <person name="Land M."/>
            <person name="Hauser L."/>
            <person name="Markowitz V."/>
            <person name="Cheng J.-F."/>
            <person name="Hugenholtz P."/>
            <person name="Woyke T."/>
            <person name="Wu D."/>
            <person name="Gronow S."/>
            <person name="Wellnitz S."/>
            <person name="Brambilla E."/>
            <person name="Klenk H.-P."/>
            <person name="Eisen J.A."/>
        </authorList>
    </citation>
    <scope>NUCLEOTIDE SEQUENCE [LARGE SCALE GENOMIC DNA]</scope>
    <source>
        <strain evidence="8">ATCC 33096 / DSM 2489 / 6091</strain>
    </source>
</reference>
<feature type="transmembrane region" description="Helical" evidence="4">
    <location>
        <begin position="287"/>
        <end position="313"/>
    </location>
</feature>
<dbReference type="CDD" id="cd06225">
    <property type="entry name" value="HAMP"/>
    <property type="match status" value="1"/>
</dbReference>
<dbReference type="RefSeq" id="WP_013702030.1">
    <property type="nucleotide sequence ID" value="NC_015385.1"/>
</dbReference>
<feature type="transmembrane region" description="Helical" evidence="4">
    <location>
        <begin position="7"/>
        <end position="29"/>
    </location>
</feature>
<reference evidence="7 8" key="1">
    <citation type="journal article" date="2011" name="Stand. Genomic Sci.">
        <title>Complete genome sequence of Treponema succinifaciens type strain (6091).</title>
        <authorList>
            <person name="Han C."/>
            <person name="Gronow S."/>
            <person name="Teshima H."/>
            <person name="Lapidus A."/>
            <person name="Nolan M."/>
            <person name="Lucas S."/>
            <person name="Hammon N."/>
            <person name="Deshpande S."/>
            <person name="Cheng J.F."/>
            <person name="Zeytun A."/>
            <person name="Tapia R."/>
            <person name="Goodwin L."/>
            <person name="Pitluck S."/>
            <person name="Liolios K."/>
            <person name="Pagani I."/>
            <person name="Ivanova N."/>
            <person name="Mavromatis K."/>
            <person name="Mikhailova N."/>
            <person name="Huntemann M."/>
            <person name="Pati A."/>
            <person name="Chen A."/>
            <person name="Palaniappan K."/>
            <person name="Land M."/>
            <person name="Hauser L."/>
            <person name="Brambilla E.M."/>
            <person name="Rohde M."/>
            <person name="Goker M."/>
            <person name="Woyke T."/>
            <person name="Bristow J."/>
            <person name="Eisen J.A."/>
            <person name="Markowitz V."/>
            <person name="Hugenholtz P."/>
            <person name="Kyrpides N.C."/>
            <person name="Klenk H.P."/>
            <person name="Detter J.C."/>
        </authorList>
    </citation>
    <scope>NUCLEOTIDE SEQUENCE [LARGE SCALE GENOMIC DNA]</scope>
    <source>
        <strain evidence="8">ATCC 33096 / DSM 2489 / 6091</strain>
    </source>
</reference>
<evidence type="ECO:0000256" key="3">
    <source>
        <dbReference type="PROSITE-ProRule" id="PRU00284"/>
    </source>
</evidence>
<dbReference type="InterPro" id="IPR003660">
    <property type="entry name" value="HAMP_dom"/>
</dbReference>
<dbReference type="EMBL" id="CP002631">
    <property type="protein sequence ID" value="AEB14749.1"/>
    <property type="molecule type" value="Genomic_DNA"/>
</dbReference>
<dbReference type="Gene3D" id="6.10.340.10">
    <property type="match status" value="1"/>
</dbReference>
<dbReference type="GO" id="GO:0007165">
    <property type="term" value="P:signal transduction"/>
    <property type="evidence" value="ECO:0007669"/>
    <property type="project" value="UniProtKB-KW"/>
</dbReference>
<name>F2NSH5_TRES6</name>
<dbReference type="eggNOG" id="COG0840">
    <property type="taxonomic scope" value="Bacteria"/>
</dbReference>
<dbReference type="Gene3D" id="1.10.287.950">
    <property type="entry name" value="Methyl-accepting chemotaxis protein"/>
    <property type="match status" value="1"/>
</dbReference>
<dbReference type="KEGG" id="tsu:Tresu_1860"/>
<keyword evidence="1 3" id="KW-0807">Transducer</keyword>
<dbReference type="Pfam" id="PF00672">
    <property type="entry name" value="HAMP"/>
    <property type="match status" value="1"/>
</dbReference>
<dbReference type="SMART" id="SM00283">
    <property type="entry name" value="MA"/>
    <property type="match status" value="1"/>
</dbReference>
<dbReference type="PANTHER" id="PTHR32089">
    <property type="entry name" value="METHYL-ACCEPTING CHEMOTAXIS PROTEIN MCPB"/>
    <property type="match status" value="1"/>
</dbReference>
<dbReference type="GO" id="GO:0016020">
    <property type="term" value="C:membrane"/>
    <property type="evidence" value="ECO:0007669"/>
    <property type="project" value="InterPro"/>
</dbReference>
<evidence type="ECO:0000313" key="8">
    <source>
        <dbReference type="Proteomes" id="UP000006852"/>
    </source>
</evidence>
<dbReference type="STRING" id="869209.Tresu_1860"/>
<dbReference type="Proteomes" id="UP000006852">
    <property type="component" value="Chromosome"/>
</dbReference>
<evidence type="ECO:0000313" key="7">
    <source>
        <dbReference type="EMBL" id="AEB14749.1"/>
    </source>
</evidence>
<evidence type="ECO:0000256" key="1">
    <source>
        <dbReference type="ARBA" id="ARBA00023224"/>
    </source>
</evidence>
<gene>
    <name evidence="7" type="ordered locus">Tresu_1860</name>
</gene>
<dbReference type="OrthoDB" id="362769at2"/>
<dbReference type="SUPFAM" id="SSF58104">
    <property type="entry name" value="Methyl-accepting chemotaxis protein (MCP) signaling domain"/>
    <property type="match status" value="1"/>
</dbReference>
<evidence type="ECO:0000259" key="5">
    <source>
        <dbReference type="PROSITE" id="PS50111"/>
    </source>
</evidence>